<dbReference type="EMBL" id="LNZH02000161">
    <property type="protein sequence ID" value="OCB89220.1"/>
    <property type="molecule type" value="Genomic_DNA"/>
</dbReference>
<reference evidence="3" key="1">
    <citation type="submission" date="2016-06" db="EMBL/GenBank/DDBJ databases">
        <title>Draft Genome sequence of the fungus Inonotus baumii.</title>
        <authorList>
            <person name="Zhu H."/>
            <person name="Lin W."/>
        </authorList>
    </citation>
    <scope>NUCLEOTIDE SEQUENCE</scope>
    <source>
        <strain evidence="3">821</strain>
    </source>
</reference>
<name>A0A9Q5N6K4_SANBA</name>
<organism evidence="3 4">
    <name type="scientific">Sanghuangporus baumii</name>
    <name type="common">Phellinus baumii</name>
    <dbReference type="NCBI Taxonomy" id="108892"/>
    <lineage>
        <taxon>Eukaryota</taxon>
        <taxon>Fungi</taxon>
        <taxon>Dikarya</taxon>
        <taxon>Basidiomycota</taxon>
        <taxon>Agaricomycotina</taxon>
        <taxon>Agaricomycetes</taxon>
        <taxon>Hymenochaetales</taxon>
        <taxon>Hymenochaetaceae</taxon>
        <taxon>Sanghuangporus</taxon>
    </lineage>
</organism>
<dbReference type="OrthoDB" id="5393181at2759"/>
<feature type="compositionally biased region" description="Polar residues" evidence="1">
    <location>
        <begin position="104"/>
        <end position="125"/>
    </location>
</feature>
<comment type="caution">
    <text evidence="3">The sequence shown here is derived from an EMBL/GenBank/DDBJ whole genome shotgun (WGS) entry which is preliminary data.</text>
</comment>
<proteinExistence type="predicted"/>
<evidence type="ECO:0000313" key="3">
    <source>
        <dbReference type="EMBL" id="OCB89220.1"/>
    </source>
</evidence>
<sequence>MSSAAAREARKKAILGRGGDRLSKLTTAARGEDHPVYSNTADISSRNAPTTETFVGEESMMPTPPVRASSSPEPPRAVKPGSSTQPSPWTNEHQQELLRALTSAPDTNRATAGTLNPFDTNNAPSESGAGGDPMSAMLSALSQMSGGPGQSAPEVTEAVPRSFFSKLRPLLHLLASWTLLAFFAFVMEPQAHEAASGSFATTFWRSTCSVLLGLCYLAARVAFNTDLHKIRPNSSSNIARDGASVSATGMADINYKSTRLRQDAGNAA</sequence>
<keyword evidence="2" id="KW-0812">Transmembrane</keyword>
<evidence type="ECO:0000256" key="2">
    <source>
        <dbReference type="SAM" id="Phobius"/>
    </source>
</evidence>
<keyword evidence="4" id="KW-1185">Reference proteome</keyword>
<protein>
    <submittedName>
        <fullName evidence="3">Uncharacterized protein</fullName>
    </submittedName>
</protein>
<keyword evidence="2" id="KW-0472">Membrane</keyword>
<dbReference type="AlphaFoldDB" id="A0A9Q5N6K4"/>
<keyword evidence="2" id="KW-1133">Transmembrane helix</keyword>
<evidence type="ECO:0000313" key="4">
    <source>
        <dbReference type="Proteomes" id="UP000757232"/>
    </source>
</evidence>
<feature type="transmembrane region" description="Helical" evidence="2">
    <location>
        <begin position="202"/>
        <end position="223"/>
    </location>
</feature>
<accession>A0A9Q5N6K4</accession>
<dbReference type="Proteomes" id="UP000757232">
    <property type="component" value="Unassembled WGS sequence"/>
</dbReference>
<feature type="transmembrane region" description="Helical" evidence="2">
    <location>
        <begin position="170"/>
        <end position="187"/>
    </location>
</feature>
<feature type="compositionally biased region" description="Polar residues" evidence="1">
    <location>
        <begin position="37"/>
        <end position="53"/>
    </location>
</feature>
<evidence type="ECO:0000256" key="1">
    <source>
        <dbReference type="SAM" id="MobiDB-lite"/>
    </source>
</evidence>
<feature type="compositionally biased region" description="Polar residues" evidence="1">
    <location>
        <begin position="81"/>
        <end position="92"/>
    </location>
</feature>
<gene>
    <name evidence="3" type="ORF">A7U60_g3586</name>
</gene>
<feature type="region of interest" description="Disordered" evidence="1">
    <location>
        <begin position="1"/>
        <end position="136"/>
    </location>
</feature>